<protein>
    <submittedName>
        <fullName evidence="2">Uncharacterized protein</fullName>
    </submittedName>
</protein>
<proteinExistence type="predicted"/>
<gene>
    <name evidence="2" type="ORF">TR94113</name>
</gene>
<evidence type="ECO:0000313" key="2">
    <source>
        <dbReference type="EMBL" id="JAP48594.1"/>
    </source>
</evidence>
<evidence type="ECO:0000256" key="1">
    <source>
        <dbReference type="SAM" id="MobiDB-lite"/>
    </source>
</evidence>
<dbReference type="EMBL" id="GEEE01014631">
    <property type="protein sequence ID" value="JAP48594.1"/>
    <property type="molecule type" value="Transcribed_RNA"/>
</dbReference>
<sequence length="99" mass="10982">MKKIRNAITSSLDTNVALLVVLDYKKLGVYCFGWNQASLSYDVVMGNLLHERGDVGYKLYIRISKATKIPPFCEEAPSQTGKCDGTTEGKQGRPLRLSI</sequence>
<dbReference type="AlphaFoldDB" id="A0A0X3P9J4"/>
<organism evidence="2">
    <name type="scientific">Schistocephalus solidus</name>
    <name type="common">Tapeworm</name>
    <dbReference type="NCBI Taxonomy" id="70667"/>
    <lineage>
        <taxon>Eukaryota</taxon>
        <taxon>Metazoa</taxon>
        <taxon>Spiralia</taxon>
        <taxon>Lophotrochozoa</taxon>
        <taxon>Platyhelminthes</taxon>
        <taxon>Cestoda</taxon>
        <taxon>Eucestoda</taxon>
        <taxon>Diphyllobothriidea</taxon>
        <taxon>Diphyllobothriidae</taxon>
        <taxon>Schistocephalus</taxon>
    </lineage>
</organism>
<reference evidence="2" key="1">
    <citation type="submission" date="2016-01" db="EMBL/GenBank/DDBJ databases">
        <title>Reference transcriptome for the parasite Schistocephalus solidus: insights into the molecular evolution of parasitism.</title>
        <authorList>
            <person name="Hebert F.O."/>
            <person name="Grambauer S."/>
            <person name="Barber I."/>
            <person name="Landry C.R."/>
            <person name="Aubin-Horth N."/>
        </authorList>
    </citation>
    <scope>NUCLEOTIDE SEQUENCE</scope>
</reference>
<name>A0A0X3P9J4_SCHSO</name>
<accession>A0A0X3P9J4</accession>
<feature type="region of interest" description="Disordered" evidence="1">
    <location>
        <begin position="77"/>
        <end position="99"/>
    </location>
</feature>